<dbReference type="InterPro" id="IPR014729">
    <property type="entry name" value="Rossmann-like_a/b/a_fold"/>
</dbReference>
<name>A0ABY3ZXD7_9STAP</name>
<dbReference type="EMBL" id="CP094348">
    <property type="protein sequence ID" value="UOB21217.1"/>
    <property type="molecule type" value="Genomic_DNA"/>
</dbReference>
<accession>A0ABY3ZXD7</accession>
<evidence type="ECO:0000313" key="1">
    <source>
        <dbReference type="EMBL" id="UOB21217.1"/>
    </source>
</evidence>
<keyword evidence="2" id="KW-1185">Reference proteome</keyword>
<reference evidence="1" key="1">
    <citation type="submission" date="2022-03" db="EMBL/GenBank/DDBJ databases">
        <authorList>
            <person name="Vrbovska V."/>
            <person name="Kovarovic V."/>
            <person name="Botka T."/>
            <person name="Pantucek R."/>
        </authorList>
    </citation>
    <scope>NUCLEOTIDE SEQUENCE</scope>
    <source>
        <strain evidence="1">CCM 2609</strain>
    </source>
</reference>
<sequence length="604" mass="70538">MLFQGYEYHKSYLLTKETNVAVEKAKVIQLNDFLLYCSENLNVSEGKHESIRTFILGYALHIEDANKTDEQIAEELAQCYKHEKQFHTYLDELGGRFVLIVCDDKTVKVYPDATTMRSICYSEVTNTLASHARIIYTFDKMYHDTTYPLRNFKVNGFLDYTKFEGIYKLIPNNYRDMESKTNVRFFPHAQFTLKDNDQILKALLPYLNEERKWLQEKDTFLSFTGGIDSRVSLSIMHDRNLPLLTYISDNPNKTAFAKKAYANDKKIVETITDDLNLNHHMLMMNRKAVTEQFKKAYNHKFESAHSSTLAYEYTQLSQYKDKLQIRSTILEMGKKVYNTEVYNDNDFDAYYRIIHFKAPDSLKALPDFKAQIIEPFLKRTCTDVHAITSKGYFIADIHYHEQRMGNWHSNIVQETDGVFDQFAFFNCRKLMYLIASQPIDVRAQNELFKQIIYHFWKVLLFYPINEKADLYKQSTVLQAQLKAVQTMNKLSNDIVIKHSANIEQTDNAFQPVLPIQAGQKYETLIKNVTKQPLTINVKGHYNNPLGKGNIFVNINNEEYDILDLYKGQHVTIQKGKKLYITVTYKKDFDKISWAKAGKISIEIV</sequence>
<dbReference type="Proteomes" id="UP000830343">
    <property type="component" value="Chromosome"/>
</dbReference>
<reference evidence="1" key="2">
    <citation type="submission" date="2022-04" db="EMBL/GenBank/DDBJ databases">
        <title>Antimicrobial genetic elements in methicillin-resistant Macrococcus armenti.</title>
        <authorList>
            <person name="Keller J.E."/>
            <person name="Schwendener S."/>
            <person name="Pantucek R."/>
            <person name="Perreten V."/>
        </authorList>
    </citation>
    <scope>NUCLEOTIDE SEQUENCE</scope>
    <source>
        <strain evidence="1">CCM 2609</strain>
    </source>
</reference>
<dbReference type="Gene3D" id="3.40.50.620">
    <property type="entry name" value="HUPs"/>
    <property type="match status" value="1"/>
</dbReference>
<gene>
    <name evidence="1" type="ORF">MRZ06_03805</name>
</gene>
<proteinExistence type="predicted"/>
<evidence type="ECO:0000313" key="2">
    <source>
        <dbReference type="Proteomes" id="UP000830343"/>
    </source>
</evidence>
<protein>
    <recommendedName>
        <fullName evidence="3">Asparagine synthetase domain-containing protein</fullName>
    </recommendedName>
</protein>
<dbReference type="SUPFAM" id="SSF52402">
    <property type="entry name" value="Adenine nucleotide alpha hydrolases-like"/>
    <property type="match status" value="1"/>
</dbReference>
<dbReference type="RefSeq" id="WP_243366687.1">
    <property type="nucleotide sequence ID" value="NZ_CP094348.1"/>
</dbReference>
<evidence type="ECO:0008006" key="3">
    <source>
        <dbReference type="Google" id="ProtNLM"/>
    </source>
</evidence>
<organism evidence="1 2">
    <name type="scientific">Macrococcus armenti</name>
    <dbReference type="NCBI Taxonomy" id="2875764"/>
    <lineage>
        <taxon>Bacteria</taxon>
        <taxon>Bacillati</taxon>
        <taxon>Bacillota</taxon>
        <taxon>Bacilli</taxon>
        <taxon>Bacillales</taxon>
        <taxon>Staphylococcaceae</taxon>
        <taxon>Macrococcus</taxon>
    </lineage>
</organism>